<dbReference type="Proteomes" id="UP001341840">
    <property type="component" value="Unassembled WGS sequence"/>
</dbReference>
<feature type="compositionally biased region" description="Gly residues" evidence="1">
    <location>
        <begin position="94"/>
        <end position="103"/>
    </location>
</feature>
<feature type="compositionally biased region" description="Polar residues" evidence="1">
    <location>
        <begin position="139"/>
        <end position="155"/>
    </location>
</feature>
<protein>
    <submittedName>
        <fullName evidence="2">Uncharacterized protein</fullName>
    </submittedName>
</protein>
<evidence type="ECO:0000313" key="3">
    <source>
        <dbReference type="Proteomes" id="UP001341840"/>
    </source>
</evidence>
<feature type="region of interest" description="Disordered" evidence="1">
    <location>
        <begin position="84"/>
        <end position="114"/>
    </location>
</feature>
<feature type="region of interest" description="Disordered" evidence="1">
    <location>
        <begin position="1"/>
        <end position="50"/>
    </location>
</feature>
<feature type="region of interest" description="Disordered" evidence="1">
    <location>
        <begin position="177"/>
        <end position="225"/>
    </location>
</feature>
<feature type="region of interest" description="Disordered" evidence="1">
    <location>
        <begin position="127"/>
        <end position="155"/>
    </location>
</feature>
<reference evidence="2 3" key="1">
    <citation type="journal article" date="2023" name="Plants (Basel)">
        <title>Bridging the Gap: Combining Genomics and Transcriptomics Approaches to Understand Stylosanthes scabra, an Orphan Legume from the Brazilian Caatinga.</title>
        <authorList>
            <person name="Ferreira-Neto J.R.C."/>
            <person name="da Silva M.D."/>
            <person name="Binneck E."/>
            <person name="de Melo N.F."/>
            <person name="da Silva R.H."/>
            <person name="de Melo A.L.T.M."/>
            <person name="Pandolfi V."/>
            <person name="Bustamante F.O."/>
            <person name="Brasileiro-Vidal A.C."/>
            <person name="Benko-Iseppon A.M."/>
        </authorList>
    </citation>
    <scope>NUCLEOTIDE SEQUENCE [LARGE SCALE GENOMIC DNA]</scope>
    <source>
        <tissue evidence="2">Leaves</tissue>
    </source>
</reference>
<keyword evidence="3" id="KW-1185">Reference proteome</keyword>
<dbReference type="EMBL" id="JASCZI010212784">
    <property type="protein sequence ID" value="MED6200305.1"/>
    <property type="molecule type" value="Genomic_DNA"/>
</dbReference>
<name>A0ABU6XQS4_9FABA</name>
<gene>
    <name evidence="2" type="ORF">PIB30_083755</name>
</gene>
<accession>A0ABU6XQS4</accession>
<feature type="compositionally biased region" description="Basic residues" evidence="1">
    <location>
        <begin position="209"/>
        <end position="218"/>
    </location>
</feature>
<proteinExistence type="predicted"/>
<organism evidence="2 3">
    <name type="scientific">Stylosanthes scabra</name>
    <dbReference type="NCBI Taxonomy" id="79078"/>
    <lineage>
        <taxon>Eukaryota</taxon>
        <taxon>Viridiplantae</taxon>
        <taxon>Streptophyta</taxon>
        <taxon>Embryophyta</taxon>
        <taxon>Tracheophyta</taxon>
        <taxon>Spermatophyta</taxon>
        <taxon>Magnoliopsida</taxon>
        <taxon>eudicotyledons</taxon>
        <taxon>Gunneridae</taxon>
        <taxon>Pentapetalae</taxon>
        <taxon>rosids</taxon>
        <taxon>fabids</taxon>
        <taxon>Fabales</taxon>
        <taxon>Fabaceae</taxon>
        <taxon>Papilionoideae</taxon>
        <taxon>50 kb inversion clade</taxon>
        <taxon>dalbergioids sensu lato</taxon>
        <taxon>Dalbergieae</taxon>
        <taxon>Pterocarpus clade</taxon>
        <taxon>Stylosanthes</taxon>
    </lineage>
</organism>
<feature type="compositionally biased region" description="Low complexity" evidence="1">
    <location>
        <begin position="127"/>
        <end position="138"/>
    </location>
</feature>
<feature type="compositionally biased region" description="Basic and acidic residues" evidence="1">
    <location>
        <begin position="30"/>
        <end position="42"/>
    </location>
</feature>
<sequence>METQQEPLSGHLHPGDNGEASQRVPTAHEPLLRVDDVPDNRRPERRMRVGTRTTARDWQWVNQAIEEDGEVDVAPQRVHRLPEAAIGRRRRGGRGGQGRGGGEMRQPEDRMCHTPPGLAHRVMWMRRSSSSDPRGGPSLTESPQGALGGSSSQAQIRTHVDLNQPATDPFVDFSFALGGTPPSAFVDGPTHMNADDQAPPAAEDPEPRRGRRAVRRRGCGTGGHM</sequence>
<comment type="caution">
    <text evidence="2">The sequence shown here is derived from an EMBL/GenBank/DDBJ whole genome shotgun (WGS) entry which is preliminary data.</text>
</comment>
<evidence type="ECO:0000256" key="1">
    <source>
        <dbReference type="SAM" id="MobiDB-lite"/>
    </source>
</evidence>
<evidence type="ECO:0000313" key="2">
    <source>
        <dbReference type="EMBL" id="MED6200305.1"/>
    </source>
</evidence>